<evidence type="ECO:0000256" key="2">
    <source>
        <dbReference type="ARBA" id="ARBA00007362"/>
    </source>
</evidence>
<evidence type="ECO:0000256" key="4">
    <source>
        <dbReference type="ARBA" id="ARBA00022692"/>
    </source>
</evidence>
<evidence type="ECO:0000259" key="8">
    <source>
        <dbReference type="Pfam" id="PF00892"/>
    </source>
</evidence>
<evidence type="ECO:0000256" key="7">
    <source>
        <dbReference type="SAM" id="Phobius"/>
    </source>
</evidence>
<dbReference type="Proteomes" id="UP000782705">
    <property type="component" value="Unassembled WGS sequence"/>
</dbReference>
<keyword evidence="10" id="KW-1185">Reference proteome</keyword>
<gene>
    <name evidence="9" type="ORF">BAU17_03010</name>
</gene>
<dbReference type="PANTHER" id="PTHR32322:SF18">
    <property type="entry name" value="S-ADENOSYLMETHIONINE_S-ADENOSYLHOMOCYSTEINE TRANSPORTER"/>
    <property type="match status" value="1"/>
</dbReference>
<dbReference type="SUPFAM" id="SSF103481">
    <property type="entry name" value="Multidrug resistance efflux transporter EmrE"/>
    <property type="match status" value="1"/>
</dbReference>
<dbReference type="InterPro" id="IPR037185">
    <property type="entry name" value="EmrE-like"/>
</dbReference>
<dbReference type="Pfam" id="PF00892">
    <property type="entry name" value="EamA"/>
    <property type="match status" value="1"/>
</dbReference>
<feature type="transmembrane region" description="Helical" evidence="7">
    <location>
        <begin position="25"/>
        <end position="46"/>
    </location>
</feature>
<dbReference type="EMBL" id="MAEL01000003">
    <property type="protein sequence ID" value="KAF1306122.1"/>
    <property type="molecule type" value="Genomic_DNA"/>
</dbReference>
<evidence type="ECO:0000313" key="9">
    <source>
        <dbReference type="EMBL" id="KAF1306122.1"/>
    </source>
</evidence>
<feature type="transmembrane region" description="Helical" evidence="7">
    <location>
        <begin position="58"/>
        <end position="79"/>
    </location>
</feature>
<protein>
    <recommendedName>
        <fullName evidence="8">EamA domain-containing protein</fullName>
    </recommendedName>
</protein>
<comment type="caution">
    <text evidence="9">The sequence shown here is derived from an EMBL/GenBank/DDBJ whole genome shotgun (WGS) entry which is preliminary data.</text>
</comment>
<dbReference type="InterPro" id="IPR000620">
    <property type="entry name" value="EamA_dom"/>
</dbReference>
<comment type="subcellular location">
    <subcellularLocation>
        <location evidence="1">Cell membrane</location>
        <topology evidence="1">Multi-pass membrane protein</topology>
    </subcellularLocation>
</comment>
<proteinExistence type="inferred from homology"/>
<evidence type="ECO:0000256" key="1">
    <source>
        <dbReference type="ARBA" id="ARBA00004651"/>
    </source>
</evidence>
<reference evidence="9 10" key="1">
    <citation type="submission" date="2016-06" db="EMBL/GenBank/DDBJ databases">
        <title>Four novel species of enterococci isolated from chicken manure.</title>
        <authorList>
            <person name="Van Tyne D."/>
        </authorList>
    </citation>
    <scope>NUCLEOTIDE SEQUENCE [LARGE SCALE GENOMIC DNA]</scope>
    <source>
        <strain evidence="9 10">CU12B</strain>
    </source>
</reference>
<evidence type="ECO:0000256" key="3">
    <source>
        <dbReference type="ARBA" id="ARBA00022475"/>
    </source>
</evidence>
<keyword evidence="3" id="KW-1003">Cell membrane</keyword>
<comment type="similarity">
    <text evidence="2">Belongs to the EamA transporter family.</text>
</comment>
<evidence type="ECO:0000256" key="6">
    <source>
        <dbReference type="ARBA" id="ARBA00023136"/>
    </source>
</evidence>
<name>A0ABQ6Z2V8_9ENTE</name>
<keyword evidence="5 7" id="KW-1133">Transmembrane helix</keyword>
<sequence length="149" mass="16122">MLIYGLLAALATMLAKKLGSTLNSFVMTGWNLVIGGFVLLLIGLSMGGDLSIITWTPLGIILLIILAAASAIPFSLWYWCAQYANLSELSVYKFIMPISGSILSVILGEKFTVPLLVGLALVCLSIIMMNYSPHKQKKELQQTKLGSVK</sequence>
<feature type="domain" description="EamA" evidence="8">
    <location>
        <begin position="2"/>
        <end position="130"/>
    </location>
</feature>
<feature type="transmembrane region" description="Helical" evidence="7">
    <location>
        <begin position="111"/>
        <end position="131"/>
    </location>
</feature>
<accession>A0ABQ6Z2V8</accession>
<keyword evidence="6 7" id="KW-0472">Membrane</keyword>
<keyword evidence="4 7" id="KW-0812">Transmembrane</keyword>
<dbReference type="InterPro" id="IPR050638">
    <property type="entry name" value="AA-Vitamin_Transporters"/>
</dbReference>
<organism evidence="9 10">
    <name type="scientific">Candidatus Enterococcus willemsii</name>
    <dbReference type="NCBI Taxonomy" id="1857215"/>
    <lineage>
        <taxon>Bacteria</taxon>
        <taxon>Bacillati</taxon>
        <taxon>Bacillota</taxon>
        <taxon>Bacilli</taxon>
        <taxon>Lactobacillales</taxon>
        <taxon>Enterococcaceae</taxon>
        <taxon>Enterococcus</taxon>
    </lineage>
</organism>
<evidence type="ECO:0000313" key="10">
    <source>
        <dbReference type="Proteomes" id="UP000782705"/>
    </source>
</evidence>
<dbReference type="PANTHER" id="PTHR32322">
    <property type="entry name" value="INNER MEMBRANE TRANSPORTER"/>
    <property type="match status" value="1"/>
</dbReference>
<evidence type="ECO:0000256" key="5">
    <source>
        <dbReference type="ARBA" id="ARBA00022989"/>
    </source>
</evidence>